<feature type="coiled-coil region" evidence="7">
    <location>
        <begin position="123"/>
        <end position="150"/>
    </location>
</feature>
<gene>
    <name evidence="10" type="ORF">C7S10_21215</name>
</gene>
<evidence type="ECO:0000256" key="2">
    <source>
        <dbReference type="ARBA" id="ARBA00004236"/>
    </source>
</evidence>
<dbReference type="Pfam" id="PF00512">
    <property type="entry name" value="HisKA"/>
    <property type="match status" value="1"/>
</dbReference>
<keyword evidence="11" id="KW-1185">Reference proteome</keyword>
<dbReference type="SUPFAM" id="SSF55874">
    <property type="entry name" value="ATPase domain of HSP90 chaperone/DNA topoisomerase II/histidine kinase"/>
    <property type="match status" value="1"/>
</dbReference>
<accession>A0A2R7YRM7</accession>
<dbReference type="PRINTS" id="PR00344">
    <property type="entry name" value="BCTRLSENSOR"/>
</dbReference>
<dbReference type="Proteomes" id="UP000244867">
    <property type="component" value="Unassembled WGS sequence"/>
</dbReference>
<evidence type="ECO:0000313" key="10">
    <source>
        <dbReference type="EMBL" id="PUA79001.1"/>
    </source>
</evidence>
<proteinExistence type="predicted"/>
<evidence type="ECO:0000256" key="4">
    <source>
        <dbReference type="ARBA" id="ARBA00022553"/>
    </source>
</evidence>
<evidence type="ECO:0000256" key="8">
    <source>
        <dbReference type="SAM" id="Phobius"/>
    </source>
</evidence>
<dbReference type="EMBL" id="PYXZ01000013">
    <property type="protein sequence ID" value="PUA79001.1"/>
    <property type="molecule type" value="Genomic_DNA"/>
</dbReference>
<sequence length="390" mass="41154">MNDQLVIILTAAGGGAVVGVAGLLAGWSLRGRSLRWQLALVSVVSTLTVLVGVVAVAQLMLLSSHDLSVVMLVTLSAAVMSLAVAGILSHALVRWSRSVRDHVRRLGDEDVTDTEAPRVPTELRELAGELASARARLEEASARESRLEESRRELVSWVSHDLRTPLAGIRAMTEALEDGIAIDPPRYHRQIRGEVDRMVAMVDDLFELSRIHAGVLKLHPEVVLLGDLVSEAIAGADAVAREQRVHLGGEVQPGLHVAVDPAGIGRVLGNLIINGIRHTPTDGSVQVSARTIGDEVELTVADQCGGIESETMDRVFDIAFRGAEARTPADPAAPHAAGRAGLGLAIVRGIVEAHAGSVEVANVGGDDSVVGCRFVVRLPVTAATGPRPQQ</sequence>
<comment type="caution">
    <text evidence="10">The sequence shown here is derived from an EMBL/GenBank/DDBJ whole genome shotgun (WGS) entry which is preliminary data.</text>
</comment>
<comment type="subcellular location">
    <subcellularLocation>
        <location evidence="2">Cell membrane</location>
    </subcellularLocation>
</comment>
<evidence type="ECO:0000256" key="7">
    <source>
        <dbReference type="SAM" id="Coils"/>
    </source>
</evidence>
<dbReference type="SMART" id="SM00388">
    <property type="entry name" value="HisKA"/>
    <property type="match status" value="1"/>
</dbReference>
<dbReference type="PROSITE" id="PS50109">
    <property type="entry name" value="HIS_KIN"/>
    <property type="match status" value="1"/>
</dbReference>
<name>A0A2R7YRM7_9ACTN</name>
<keyword evidence="8" id="KW-1133">Transmembrane helix</keyword>
<feature type="domain" description="Histidine kinase" evidence="9">
    <location>
        <begin position="157"/>
        <end position="382"/>
    </location>
</feature>
<evidence type="ECO:0000256" key="1">
    <source>
        <dbReference type="ARBA" id="ARBA00000085"/>
    </source>
</evidence>
<dbReference type="OrthoDB" id="9806130at2"/>
<dbReference type="GO" id="GO:0000155">
    <property type="term" value="F:phosphorelay sensor kinase activity"/>
    <property type="evidence" value="ECO:0007669"/>
    <property type="project" value="InterPro"/>
</dbReference>
<evidence type="ECO:0000256" key="5">
    <source>
        <dbReference type="ARBA" id="ARBA00022777"/>
    </source>
</evidence>
<keyword evidence="5 10" id="KW-0418">Kinase</keyword>
<dbReference type="SUPFAM" id="SSF47384">
    <property type="entry name" value="Homodimeric domain of signal transducing histidine kinase"/>
    <property type="match status" value="1"/>
</dbReference>
<feature type="transmembrane region" description="Helical" evidence="8">
    <location>
        <begin position="6"/>
        <end position="26"/>
    </location>
</feature>
<protein>
    <recommendedName>
        <fullName evidence="3">histidine kinase</fullName>
        <ecNumber evidence="3">2.7.13.3</ecNumber>
    </recommendedName>
</protein>
<evidence type="ECO:0000256" key="3">
    <source>
        <dbReference type="ARBA" id="ARBA00012438"/>
    </source>
</evidence>
<feature type="transmembrane region" description="Helical" evidence="8">
    <location>
        <begin position="38"/>
        <end position="61"/>
    </location>
</feature>
<dbReference type="GO" id="GO:0005886">
    <property type="term" value="C:plasma membrane"/>
    <property type="evidence" value="ECO:0007669"/>
    <property type="project" value="UniProtKB-SubCell"/>
</dbReference>
<evidence type="ECO:0000256" key="6">
    <source>
        <dbReference type="ARBA" id="ARBA00023012"/>
    </source>
</evidence>
<dbReference type="InterPro" id="IPR003661">
    <property type="entry name" value="HisK_dim/P_dom"/>
</dbReference>
<keyword evidence="6" id="KW-0902">Two-component regulatory system</keyword>
<reference evidence="10 11" key="1">
    <citation type="submission" date="2018-03" db="EMBL/GenBank/DDBJ databases">
        <authorList>
            <person name="Keele B.F."/>
        </authorList>
    </citation>
    <scope>NUCLEOTIDE SEQUENCE [LARGE SCALE GENOMIC DNA]</scope>
    <source>
        <strain evidence="10 11">IB-3</strain>
    </source>
</reference>
<dbReference type="InterPro" id="IPR036890">
    <property type="entry name" value="HATPase_C_sf"/>
</dbReference>
<keyword evidence="8" id="KW-0472">Membrane</keyword>
<feature type="transmembrane region" description="Helical" evidence="8">
    <location>
        <begin position="67"/>
        <end position="93"/>
    </location>
</feature>
<dbReference type="Gene3D" id="3.30.565.10">
    <property type="entry name" value="Histidine kinase-like ATPase, C-terminal domain"/>
    <property type="match status" value="1"/>
</dbReference>
<keyword evidence="7" id="KW-0175">Coiled coil</keyword>
<dbReference type="RefSeq" id="WP_108346801.1">
    <property type="nucleotide sequence ID" value="NZ_PYXZ01000013.1"/>
</dbReference>
<dbReference type="Pfam" id="PF02518">
    <property type="entry name" value="HATPase_c"/>
    <property type="match status" value="1"/>
</dbReference>
<dbReference type="InterPro" id="IPR004358">
    <property type="entry name" value="Sig_transdc_His_kin-like_C"/>
</dbReference>
<keyword evidence="8" id="KW-0812">Transmembrane</keyword>
<dbReference type="SMART" id="SM00387">
    <property type="entry name" value="HATPase_c"/>
    <property type="match status" value="1"/>
</dbReference>
<dbReference type="PANTHER" id="PTHR43547:SF2">
    <property type="entry name" value="HYBRID SIGNAL TRANSDUCTION HISTIDINE KINASE C"/>
    <property type="match status" value="1"/>
</dbReference>
<dbReference type="CDD" id="cd00082">
    <property type="entry name" value="HisKA"/>
    <property type="match status" value="1"/>
</dbReference>
<comment type="catalytic activity">
    <reaction evidence="1">
        <text>ATP + protein L-histidine = ADP + protein N-phospho-L-histidine.</text>
        <dbReference type="EC" id="2.7.13.3"/>
    </reaction>
</comment>
<keyword evidence="5 10" id="KW-0808">Transferase</keyword>
<dbReference type="InterPro" id="IPR005467">
    <property type="entry name" value="His_kinase_dom"/>
</dbReference>
<dbReference type="AlphaFoldDB" id="A0A2R7YRM7"/>
<keyword evidence="4" id="KW-0597">Phosphoprotein</keyword>
<evidence type="ECO:0000313" key="11">
    <source>
        <dbReference type="Proteomes" id="UP000244867"/>
    </source>
</evidence>
<evidence type="ECO:0000259" key="9">
    <source>
        <dbReference type="PROSITE" id="PS50109"/>
    </source>
</evidence>
<dbReference type="PANTHER" id="PTHR43547">
    <property type="entry name" value="TWO-COMPONENT HISTIDINE KINASE"/>
    <property type="match status" value="1"/>
</dbReference>
<dbReference type="EC" id="2.7.13.3" evidence="3"/>
<dbReference type="Gene3D" id="1.10.287.130">
    <property type="match status" value="1"/>
</dbReference>
<dbReference type="InterPro" id="IPR036097">
    <property type="entry name" value="HisK_dim/P_sf"/>
</dbReference>
<dbReference type="InterPro" id="IPR003594">
    <property type="entry name" value="HATPase_dom"/>
</dbReference>
<organism evidence="10 11">
    <name type="scientific">Nocardioides currus</name>
    <dbReference type="NCBI Taxonomy" id="2133958"/>
    <lineage>
        <taxon>Bacteria</taxon>
        <taxon>Bacillati</taxon>
        <taxon>Actinomycetota</taxon>
        <taxon>Actinomycetes</taxon>
        <taxon>Propionibacteriales</taxon>
        <taxon>Nocardioidaceae</taxon>
        <taxon>Nocardioides</taxon>
    </lineage>
</organism>